<comment type="caution">
    <text evidence="1">The sequence shown here is derived from an EMBL/GenBank/DDBJ whole genome shotgun (WGS) entry which is preliminary data.</text>
</comment>
<dbReference type="InterPro" id="IPR005331">
    <property type="entry name" value="Sulfotransferase"/>
</dbReference>
<evidence type="ECO:0000313" key="1">
    <source>
        <dbReference type="EMBL" id="NSX55045.1"/>
    </source>
</evidence>
<keyword evidence="2" id="KW-1185">Reference proteome</keyword>
<name>A0ABX2IVI7_9RHOB</name>
<proteinExistence type="predicted"/>
<protein>
    <submittedName>
        <fullName evidence="1">Sulfotransferase family 2 domain-containing protein</fullName>
    </submittedName>
</protein>
<sequence length="215" mass="25267">MIYSPSRRYLFIHIPKTGGTSMAMALEAKAAKDDILAGDTPKAQKRRNRLKTIKTTGRLWKHSSLHDLQGMFDTLQPKDFFVFTIVRNPWDRMVSYYHWLQIQNFNHPAVALSKTLSFKEFLHHPQIQSSFRKNPYRSYVMTADGQMHCDLFIRLEKLTDDMAPLAKHLGFMPEVQHVNKSNRQNDYRPYYDSESADVLKNICREDINQFGYQFD</sequence>
<accession>A0ABX2IVI7</accession>
<organism evidence="1 2">
    <name type="scientific">Parasulfitobacter algicola</name>
    <dbReference type="NCBI Taxonomy" id="2614809"/>
    <lineage>
        <taxon>Bacteria</taxon>
        <taxon>Pseudomonadati</taxon>
        <taxon>Pseudomonadota</taxon>
        <taxon>Alphaproteobacteria</taxon>
        <taxon>Rhodobacterales</taxon>
        <taxon>Roseobacteraceae</taxon>
        <taxon>Parasulfitobacter</taxon>
    </lineage>
</organism>
<reference evidence="1 2" key="1">
    <citation type="submission" date="2020-06" db="EMBL/GenBank/DDBJ databases">
        <title>Sulfitobacter algicola sp. nov., isolated from green algae.</title>
        <authorList>
            <person name="Wang C."/>
        </authorList>
    </citation>
    <scope>NUCLEOTIDE SEQUENCE [LARGE SCALE GENOMIC DNA]</scope>
    <source>
        <strain evidence="1 2">1151</strain>
    </source>
</reference>
<gene>
    <name evidence="1" type="ORF">HRQ87_09555</name>
</gene>
<dbReference type="EMBL" id="JABUFE010000004">
    <property type="protein sequence ID" value="NSX55045.1"/>
    <property type="molecule type" value="Genomic_DNA"/>
</dbReference>
<dbReference type="Proteomes" id="UP000777935">
    <property type="component" value="Unassembled WGS sequence"/>
</dbReference>
<evidence type="ECO:0000313" key="2">
    <source>
        <dbReference type="Proteomes" id="UP000777935"/>
    </source>
</evidence>
<dbReference type="InterPro" id="IPR027417">
    <property type="entry name" value="P-loop_NTPase"/>
</dbReference>
<dbReference type="SUPFAM" id="SSF52540">
    <property type="entry name" value="P-loop containing nucleoside triphosphate hydrolases"/>
    <property type="match status" value="1"/>
</dbReference>
<dbReference type="Gene3D" id="3.40.50.300">
    <property type="entry name" value="P-loop containing nucleotide triphosphate hydrolases"/>
    <property type="match status" value="1"/>
</dbReference>
<dbReference type="Pfam" id="PF03567">
    <property type="entry name" value="Sulfotransfer_2"/>
    <property type="match status" value="1"/>
</dbReference>
<dbReference type="RefSeq" id="WP_174137663.1">
    <property type="nucleotide sequence ID" value="NZ_JABUFE010000004.1"/>
</dbReference>